<organism evidence="1 2">
    <name type="scientific">Algoriphagus aquaeductus</name>
    <dbReference type="NCBI Taxonomy" id="475299"/>
    <lineage>
        <taxon>Bacteria</taxon>
        <taxon>Pseudomonadati</taxon>
        <taxon>Bacteroidota</taxon>
        <taxon>Cytophagia</taxon>
        <taxon>Cytophagales</taxon>
        <taxon>Cyclobacteriaceae</taxon>
        <taxon>Algoriphagus</taxon>
    </lineage>
</organism>
<name>A0A326RKU1_9BACT</name>
<reference evidence="1 2" key="1">
    <citation type="submission" date="2018-06" db="EMBL/GenBank/DDBJ databases">
        <title>Genomic Encyclopedia of Archaeal and Bacterial Type Strains, Phase II (KMG-II): from individual species to whole genera.</title>
        <authorList>
            <person name="Goeker M."/>
        </authorList>
    </citation>
    <scope>NUCLEOTIDE SEQUENCE [LARGE SCALE GENOMIC DNA]</scope>
    <source>
        <strain evidence="1 2">T4</strain>
    </source>
</reference>
<accession>A0A326RKU1</accession>
<gene>
    <name evidence="1" type="ORF">CLV31_1145</name>
</gene>
<evidence type="ECO:0008006" key="3">
    <source>
        <dbReference type="Google" id="ProtNLM"/>
    </source>
</evidence>
<protein>
    <recommendedName>
        <fullName evidence="3">PLD phosphodiesterase domain-containing protein</fullName>
    </recommendedName>
</protein>
<comment type="caution">
    <text evidence="1">The sequence shown here is derived from an EMBL/GenBank/DDBJ whole genome shotgun (WGS) entry which is preliminary data.</text>
</comment>
<sequence length="884" mass="101132">MGLQRENILSLIGSRRYHSAILTTFSFDFYFFEMKAMRWLRSCGVRNVNVLIDGHYYAQLMQQLGGEEMNLAPAYSLYPVFGSSIFHPKIWMLFGKNEGMLVIGSGNLTNSGNGNNEEIWGAFHFDTRSSENALIFSTAWNYVQKLCAPIKGYTYEKTNHWLLENSKWLGDLPPSNGDSFYEVSGKDKVAFLYNSSNGTIFQKLSDLIGKERIVEITTVSPYYDKRGNAIRALSEIWPESKINVVIDESGTVPYEIPLSKNLHFFNWYDLGISKAIYSKSDEHSELSKLHAKIIHFKVDSGKEFLLFGSANVTPEGLGLPGKRENEEASLLIESPEGGLLKNLGIKLKSPVGLSEFNVKSSKTVFEIVVSSNRKKINLLVAEVIFDEIFVYAIGNYSGALVVKIFDKDGRVLHSIELDSFSEEIRIKLTLPKEANHVELYDESGNSSQSNKVLLSDHVLLAKTHPNPKTEEIERIFQDIQGGDLTKVLDLLQYALLDETEGLGSSKLISRKSPNEIKSAGKEELEKLYELSGFKTKENQSQEKGLLIFSNSLRVLDALRFVSSVEFIQSNQSELKVDEQEASLDKTPIKEGGGIETQLITPLWMLNAERRKLLAYLNKTYDHQHFLLYSKNKPKDYKVSLTDLSKYLIAIELLLGYGGKIEKYIDGEDEEYFTYLEFLDDLPYHSDSVKGWLFYIIGEFLLIVKAGFKKYELEYTQNKMQQLKADALVDSLICILNMKWKENEKGYAKSMILNCLHYLGGNGHEWWRIELPHIKSRLEVRMDSVNNQSNMLNENYRWLLDEIIPLFLRAIHKLSSQEFETKVKRGQTIYKSHFGYCEVKNISSNNELILVRPGFIWDEMVGDFIRHNDDVDYQPLYLKKFLIVD</sequence>
<dbReference type="Proteomes" id="UP000248917">
    <property type="component" value="Unassembled WGS sequence"/>
</dbReference>
<evidence type="ECO:0000313" key="2">
    <source>
        <dbReference type="Proteomes" id="UP000248917"/>
    </source>
</evidence>
<keyword evidence="2" id="KW-1185">Reference proteome</keyword>
<dbReference type="AlphaFoldDB" id="A0A326RKU1"/>
<evidence type="ECO:0000313" key="1">
    <source>
        <dbReference type="EMBL" id="PZV79573.1"/>
    </source>
</evidence>
<dbReference type="EMBL" id="QKTX01000014">
    <property type="protein sequence ID" value="PZV79573.1"/>
    <property type="molecule type" value="Genomic_DNA"/>
</dbReference>
<proteinExistence type="predicted"/>
<dbReference type="Gene3D" id="3.30.870.10">
    <property type="entry name" value="Endonuclease Chain A"/>
    <property type="match status" value="2"/>
</dbReference>